<gene>
    <name evidence="1" type="ORF">L195_g060699</name>
</gene>
<name>A0A2K3K5F2_TRIPR</name>
<accession>A0A2K3K5F2</accession>
<protein>
    <submittedName>
        <fullName evidence="1">Uncharacterized protein</fullName>
    </submittedName>
</protein>
<sequence>RCTLIKGNPSDVVNTSTKVTSEFVDESLKGSVSENDVVLNDGTSLAPKTDVVLSTVTYVILDIMLDQNIPDTC</sequence>
<dbReference type="Proteomes" id="UP000236291">
    <property type="component" value="Unassembled WGS sequence"/>
</dbReference>
<dbReference type="EMBL" id="ASHM01142157">
    <property type="protein sequence ID" value="PNX61501.1"/>
    <property type="molecule type" value="Genomic_DNA"/>
</dbReference>
<evidence type="ECO:0000313" key="1">
    <source>
        <dbReference type="EMBL" id="PNX61501.1"/>
    </source>
</evidence>
<dbReference type="AlphaFoldDB" id="A0A2K3K5F2"/>
<comment type="caution">
    <text evidence="1">The sequence shown here is derived from an EMBL/GenBank/DDBJ whole genome shotgun (WGS) entry which is preliminary data.</text>
</comment>
<feature type="non-terminal residue" evidence="1">
    <location>
        <position position="1"/>
    </location>
</feature>
<evidence type="ECO:0000313" key="2">
    <source>
        <dbReference type="Proteomes" id="UP000236291"/>
    </source>
</evidence>
<reference evidence="1 2" key="2">
    <citation type="journal article" date="2017" name="Front. Plant Sci.">
        <title>Gene Classification and Mining of Molecular Markers Useful in Red Clover (Trifolium pratense) Breeding.</title>
        <authorList>
            <person name="Istvanek J."/>
            <person name="Dluhosova J."/>
            <person name="Dluhos P."/>
            <person name="Patkova L."/>
            <person name="Nedelnik J."/>
            <person name="Repkova J."/>
        </authorList>
    </citation>
    <scope>NUCLEOTIDE SEQUENCE [LARGE SCALE GENOMIC DNA]</scope>
    <source>
        <strain evidence="2">cv. Tatra</strain>
        <tissue evidence="1">Young leaves</tissue>
    </source>
</reference>
<organism evidence="1 2">
    <name type="scientific">Trifolium pratense</name>
    <name type="common">Red clover</name>
    <dbReference type="NCBI Taxonomy" id="57577"/>
    <lineage>
        <taxon>Eukaryota</taxon>
        <taxon>Viridiplantae</taxon>
        <taxon>Streptophyta</taxon>
        <taxon>Embryophyta</taxon>
        <taxon>Tracheophyta</taxon>
        <taxon>Spermatophyta</taxon>
        <taxon>Magnoliopsida</taxon>
        <taxon>eudicotyledons</taxon>
        <taxon>Gunneridae</taxon>
        <taxon>Pentapetalae</taxon>
        <taxon>rosids</taxon>
        <taxon>fabids</taxon>
        <taxon>Fabales</taxon>
        <taxon>Fabaceae</taxon>
        <taxon>Papilionoideae</taxon>
        <taxon>50 kb inversion clade</taxon>
        <taxon>NPAAA clade</taxon>
        <taxon>Hologalegina</taxon>
        <taxon>IRL clade</taxon>
        <taxon>Trifolieae</taxon>
        <taxon>Trifolium</taxon>
    </lineage>
</organism>
<proteinExistence type="predicted"/>
<reference evidence="1 2" key="1">
    <citation type="journal article" date="2014" name="Am. J. Bot.">
        <title>Genome assembly and annotation for red clover (Trifolium pratense; Fabaceae).</title>
        <authorList>
            <person name="Istvanek J."/>
            <person name="Jaros M."/>
            <person name="Krenek A."/>
            <person name="Repkova J."/>
        </authorList>
    </citation>
    <scope>NUCLEOTIDE SEQUENCE [LARGE SCALE GENOMIC DNA]</scope>
    <source>
        <strain evidence="2">cv. Tatra</strain>
        <tissue evidence="1">Young leaves</tissue>
    </source>
</reference>